<protein>
    <submittedName>
        <fullName evidence="1">Uncharacterized protein</fullName>
    </submittedName>
</protein>
<dbReference type="VEuPathDB" id="VectorBase:GPPI040382"/>
<dbReference type="Proteomes" id="UP000092460">
    <property type="component" value="Unassembled WGS sequence"/>
</dbReference>
<dbReference type="EMBL" id="JXJN01020378">
    <property type="status" value="NOT_ANNOTATED_CDS"/>
    <property type="molecule type" value="Genomic_DNA"/>
</dbReference>
<name>A0A1B0BTV9_9MUSC</name>
<evidence type="ECO:0000313" key="2">
    <source>
        <dbReference type="Proteomes" id="UP000092460"/>
    </source>
</evidence>
<proteinExistence type="predicted"/>
<evidence type="ECO:0000313" key="1">
    <source>
        <dbReference type="EnsemblMetazoa" id="GPPI040382-PA"/>
    </source>
</evidence>
<keyword evidence="2" id="KW-1185">Reference proteome</keyword>
<sequence>MENIAYIYVFVNFNRFNLMFPYLLPVVKVKFGEIRTQFRLFDRIDLLCPAQDARGLRKGQPACTTTHMIGRL</sequence>
<organism evidence="1 2">
    <name type="scientific">Glossina palpalis gambiensis</name>
    <dbReference type="NCBI Taxonomy" id="67801"/>
    <lineage>
        <taxon>Eukaryota</taxon>
        <taxon>Metazoa</taxon>
        <taxon>Ecdysozoa</taxon>
        <taxon>Arthropoda</taxon>
        <taxon>Hexapoda</taxon>
        <taxon>Insecta</taxon>
        <taxon>Pterygota</taxon>
        <taxon>Neoptera</taxon>
        <taxon>Endopterygota</taxon>
        <taxon>Diptera</taxon>
        <taxon>Brachycera</taxon>
        <taxon>Muscomorpha</taxon>
        <taxon>Hippoboscoidea</taxon>
        <taxon>Glossinidae</taxon>
        <taxon>Glossina</taxon>
    </lineage>
</organism>
<dbReference type="AlphaFoldDB" id="A0A1B0BTV9"/>
<reference evidence="1" key="2">
    <citation type="submission" date="2020-05" db="UniProtKB">
        <authorList>
            <consortium name="EnsemblMetazoa"/>
        </authorList>
    </citation>
    <scope>IDENTIFICATION</scope>
    <source>
        <strain evidence="1">IAEA</strain>
    </source>
</reference>
<reference evidence="2" key="1">
    <citation type="submission" date="2015-01" db="EMBL/GenBank/DDBJ databases">
        <authorList>
            <person name="Aksoy S."/>
            <person name="Warren W."/>
            <person name="Wilson R.K."/>
        </authorList>
    </citation>
    <scope>NUCLEOTIDE SEQUENCE [LARGE SCALE GENOMIC DNA]</scope>
    <source>
        <strain evidence="2">IAEA</strain>
    </source>
</reference>
<accession>A0A1B0BTV9</accession>
<dbReference type="EnsemblMetazoa" id="GPPI040382-RA">
    <property type="protein sequence ID" value="GPPI040382-PA"/>
    <property type="gene ID" value="GPPI040382"/>
</dbReference>